<reference evidence="2" key="1">
    <citation type="submission" date="2014-09" db="EMBL/GenBank/DDBJ databases">
        <title>Genome sequence of the luminous mushroom Mycena chlorophos for searching fungal bioluminescence genes.</title>
        <authorList>
            <person name="Tanaka Y."/>
            <person name="Kasuga D."/>
            <person name="Oba Y."/>
            <person name="Hase S."/>
            <person name="Sato K."/>
            <person name="Oba Y."/>
            <person name="Sakakibara Y."/>
        </authorList>
    </citation>
    <scope>NUCLEOTIDE SEQUENCE</scope>
</reference>
<feature type="non-terminal residue" evidence="2">
    <location>
        <position position="1"/>
    </location>
</feature>
<sequence length="377" mass="43001">VMPQVGDLVAEHLATSPTIQDEKLFIPSQVPLPKPGAEAIPGLEDLSDEEARWREGHVFDILRALQNNVKAVTALRRNQAKQDRQQRQNTRSRDQVREGLKRRAGLLDAYHFTIAAIKTLTGSCKFPLLTDDDLYMKPVLDKRRVGDSKLSDGALWRILAPTMIEHDGEESEDDSAAGGSSRVPTGTQMDRRQTGPRRRSGNPPKINPEKERRENRPSGWIWSLGKMSKMSDQEMDAWSREGIARKFFSLIVFCSSRIAGDRVQWFRADAEMMRWREQKEQKIAELLRVCRSFRKMSEVWMRLASPETPAKAGYQAYARQKAAMYMRMASDTEAHIRNAGHGDLLVDGANIVEWVRKQRKAEDKEFEALVQKVLDSK</sequence>
<evidence type="ECO:0000313" key="2">
    <source>
        <dbReference type="EMBL" id="GAT42423.1"/>
    </source>
</evidence>
<protein>
    <recommendedName>
        <fullName evidence="4">Helicase-associated domain-containing protein</fullName>
    </recommendedName>
</protein>
<dbReference type="EMBL" id="DF837920">
    <property type="protein sequence ID" value="GAT42423.1"/>
    <property type="molecule type" value="Genomic_DNA"/>
</dbReference>
<gene>
    <name evidence="2" type="ORF">MCHLO_00138</name>
</gene>
<evidence type="ECO:0008006" key="4">
    <source>
        <dbReference type="Google" id="ProtNLM"/>
    </source>
</evidence>
<feature type="region of interest" description="Disordered" evidence="1">
    <location>
        <begin position="76"/>
        <end position="98"/>
    </location>
</feature>
<dbReference type="Proteomes" id="UP000815677">
    <property type="component" value="Unassembled WGS sequence"/>
</dbReference>
<feature type="compositionally biased region" description="Basic and acidic residues" evidence="1">
    <location>
        <begin position="207"/>
        <end position="216"/>
    </location>
</feature>
<feature type="region of interest" description="Disordered" evidence="1">
    <location>
        <begin position="167"/>
        <end position="218"/>
    </location>
</feature>
<evidence type="ECO:0000256" key="1">
    <source>
        <dbReference type="SAM" id="MobiDB-lite"/>
    </source>
</evidence>
<evidence type="ECO:0000313" key="3">
    <source>
        <dbReference type="Proteomes" id="UP000815677"/>
    </source>
</evidence>
<feature type="compositionally biased region" description="Basic and acidic residues" evidence="1">
    <location>
        <begin position="80"/>
        <end position="98"/>
    </location>
</feature>
<proteinExistence type="predicted"/>
<keyword evidence="3" id="KW-1185">Reference proteome</keyword>
<accession>A0ABQ0KUN1</accession>
<organism evidence="2 3">
    <name type="scientific">Mycena chlorophos</name>
    <name type="common">Agaric fungus</name>
    <name type="synonym">Agaricus chlorophos</name>
    <dbReference type="NCBI Taxonomy" id="658473"/>
    <lineage>
        <taxon>Eukaryota</taxon>
        <taxon>Fungi</taxon>
        <taxon>Dikarya</taxon>
        <taxon>Basidiomycota</taxon>
        <taxon>Agaricomycotina</taxon>
        <taxon>Agaricomycetes</taxon>
        <taxon>Agaricomycetidae</taxon>
        <taxon>Agaricales</taxon>
        <taxon>Marasmiineae</taxon>
        <taxon>Mycenaceae</taxon>
        <taxon>Mycena</taxon>
    </lineage>
</organism>
<name>A0ABQ0KUN1_MYCCL</name>